<dbReference type="PANTHER" id="PTHR37534:SF46">
    <property type="entry name" value="ZN(II)2CYS6 TRANSCRIPTION FACTOR (EUROFUNG)"/>
    <property type="match status" value="1"/>
</dbReference>
<keyword evidence="5" id="KW-0539">Nucleus</keyword>
<comment type="subcellular location">
    <subcellularLocation>
        <location evidence="1">Nucleus</location>
    </subcellularLocation>
</comment>
<keyword evidence="2" id="KW-0805">Transcription regulation</keyword>
<evidence type="ECO:0000256" key="1">
    <source>
        <dbReference type="ARBA" id="ARBA00004123"/>
    </source>
</evidence>
<dbReference type="GeneID" id="81444242"/>
<name>A0A9W9RG96_9EURO</name>
<accession>A0A9W9RG96</accession>
<dbReference type="GO" id="GO:0008270">
    <property type="term" value="F:zinc ion binding"/>
    <property type="evidence" value="ECO:0007669"/>
    <property type="project" value="InterPro"/>
</dbReference>
<dbReference type="GO" id="GO:0005634">
    <property type="term" value="C:nucleus"/>
    <property type="evidence" value="ECO:0007669"/>
    <property type="project" value="UniProtKB-SubCell"/>
</dbReference>
<evidence type="ECO:0000313" key="7">
    <source>
        <dbReference type="Proteomes" id="UP001147782"/>
    </source>
</evidence>
<keyword evidence="3" id="KW-0238">DNA-binding</keyword>
<protein>
    <recommendedName>
        <fullName evidence="8">Zn(2)-C6 fungal-type domain-containing protein</fullName>
    </recommendedName>
</protein>
<evidence type="ECO:0000256" key="4">
    <source>
        <dbReference type="ARBA" id="ARBA00023163"/>
    </source>
</evidence>
<reference evidence="6" key="2">
    <citation type="journal article" date="2023" name="IMA Fungus">
        <title>Comparative genomic study of the Penicillium genus elucidates a diverse pangenome and 15 lateral gene transfer events.</title>
        <authorList>
            <person name="Petersen C."/>
            <person name="Sorensen T."/>
            <person name="Nielsen M.R."/>
            <person name="Sondergaard T.E."/>
            <person name="Sorensen J.L."/>
            <person name="Fitzpatrick D.A."/>
            <person name="Frisvad J.C."/>
            <person name="Nielsen K.L."/>
        </authorList>
    </citation>
    <scope>NUCLEOTIDE SEQUENCE</scope>
    <source>
        <strain evidence="6">IBT 29864</strain>
    </source>
</reference>
<keyword evidence="7" id="KW-1185">Reference proteome</keyword>
<dbReference type="SUPFAM" id="SSF57701">
    <property type="entry name" value="Zn2/Cys6 DNA-binding domain"/>
    <property type="match status" value="1"/>
</dbReference>
<evidence type="ECO:0008006" key="8">
    <source>
        <dbReference type="Google" id="ProtNLM"/>
    </source>
</evidence>
<dbReference type="Pfam" id="PF11951">
    <property type="entry name" value="Fungal_trans_2"/>
    <property type="match status" value="1"/>
</dbReference>
<sequence>MPRKRALGPLDQRRKVIRCEACAARKTRCAGGYPCEACIRTGKTCRKQSSGFSKAVFVLYKETEGTLMPAQVMANNETIFVDCFFAFLGRNHFVYHTEVLIEVLLPLVNKSTLLSAVISAIGALDASRHGSCSTYTKNGNPRALAYKSYASSIESLKTELLGSEVSRRDDVLWATFFLGLFELMVDSSGDGWAKHMLYGTSQLLQAAGPNQAISHSRKAFLGIFKIFEANRAILYSEETILSRLDWTSAYQMNAHIPLHDWDSLGPISSIMVQISTFNNRFFNYIPKVASFDIRDPILDHLGFEAFGIQRDLFELHGQITNSSLGDPRNLHFRQALPYYHATLLFLFNTFDYYGCWNLDYSPYLSRDDIGQHVDQILHQAGILLNSHGESGILLIFPLRVAGTRAETDDQRSAVLVLLDCIFKRGFIVVNRIKDDLHQFWDWKDRSGTFPGGL</sequence>
<evidence type="ECO:0000256" key="5">
    <source>
        <dbReference type="ARBA" id="ARBA00023242"/>
    </source>
</evidence>
<gene>
    <name evidence="6" type="ORF">N7496_012150</name>
</gene>
<dbReference type="InterPro" id="IPR036864">
    <property type="entry name" value="Zn2-C6_fun-type_DNA-bd_sf"/>
</dbReference>
<dbReference type="GO" id="GO:0000981">
    <property type="term" value="F:DNA-binding transcription factor activity, RNA polymerase II-specific"/>
    <property type="evidence" value="ECO:0007669"/>
    <property type="project" value="InterPro"/>
</dbReference>
<dbReference type="OrthoDB" id="194358at2759"/>
<comment type="caution">
    <text evidence="6">The sequence shown here is derived from an EMBL/GenBank/DDBJ whole genome shotgun (WGS) entry which is preliminary data.</text>
</comment>
<dbReference type="PANTHER" id="PTHR37534">
    <property type="entry name" value="TRANSCRIPTIONAL ACTIVATOR PROTEIN UGA3"/>
    <property type="match status" value="1"/>
</dbReference>
<evidence type="ECO:0000256" key="2">
    <source>
        <dbReference type="ARBA" id="ARBA00023015"/>
    </source>
</evidence>
<reference evidence="6" key="1">
    <citation type="submission" date="2022-11" db="EMBL/GenBank/DDBJ databases">
        <authorList>
            <person name="Petersen C."/>
        </authorList>
    </citation>
    <scope>NUCLEOTIDE SEQUENCE</scope>
    <source>
        <strain evidence="6">IBT 29864</strain>
    </source>
</reference>
<dbReference type="CDD" id="cd00067">
    <property type="entry name" value="GAL4"/>
    <property type="match status" value="1"/>
</dbReference>
<proteinExistence type="predicted"/>
<dbReference type="InterPro" id="IPR001138">
    <property type="entry name" value="Zn2Cys6_DnaBD"/>
</dbReference>
<evidence type="ECO:0000256" key="3">
    <source>
        <dbReference type="ARBA" id="ARBA00023125"/>
    </source>
</evidence>
<organism evidence="6 7">
    <name type="scientific">Penicillium cataractarum</name>
    <dbReference type="NCBI Taxonomy" id="2100454"/>
    <lineage>
        <taxon>Eukaryota</taxon>
        <taxon>Fungi</taxon>
        <taxon>Dikarya</taxon>
        <taxon>Ascomycota</taxon>
        <taxon>Pezizomycotina</taxon>
        <taxon>Eurotiomycetes</taxon>
        <taxon>Eurotiomycetidae</taxon>
        <taxon>Eurotiales</taxon>
        <taxon>Aspergillaceae</taxon>
        <taxon>Penicillium</taxon>
    </lineage>
</organism>
<keyword evidence="4" id="KW-0804">Transcription</keyword>
<dbReference type="AlphaFoldDB" id="A0A9W9RG96"/>
<dbReference type="GO" id="GO:0003677">
    <property type="term" value="F:DNA binding"/>
    <property type="evidence" value="ECO:0007669"/>
    <property type="project" value="UniProtKB-KW"/>
</dbReference>
<dbReference type="InterPro" id="IPR021858">
    <property type="entry name" value="Fun_TF"/>
</dbReference>
<dbReference type="EMBL" id="JAPZBS010000009">
    <property type="protein sequence ID" value="KAJ5359737.1"/>
    <property type="molecule type" value="Genomic_DNA"/>
</dbReference>
<dbReference type="RefSeq" id="XP_056551023.1">
    <property type="nucleotide sequence ID" value="XM_056705063.1"/>
</dbReference>
<evidence type="ECO:0000313" key="6">
    <source>
        <dbReference type="EMBL" id="KAJ5359737.1"/>
    </source>
</evidence>
<dbReference type="Proteomes" id="UP001147782">
    <property type="component" value="Unassembled WGS sequence"/>
</dbReference>